<name>A0AA88UFU5_9ASTE</name>
<accession>A0AA88UFU5</accession>
<dbReference type="EMBL" id="JAVXUO010001579">
    <property type="protein sequence ID" value="KAK2980908.1"/>
    <property type="molecule type" value="Genomic_DNA"/>
</dbReference>
<comment type="caution">
    <text evidence="2">The sequence shown here is derived from an EMBL/GenBank/DDBJ whole genome shotgun (WGS) entry which is preliminary data.</text>
</comment>
<proteinExistence type="predicted"/>
<evidence type="ECO:0000313" key="3">
    <source>
        <dbReference type="Proteomes" id="UP001187471"/>
    </source>
</evidence>
<gene>
    <name evidence="2" type="ORF">RJ640_013410</name>
</gene>
<dbReference type="CDD" id="cd19756">
    <property type="entry name" value="Bbox2"/>
    <property type="match status" value="1"/>
</dbReference>
<protein>
    <recommendedName>
        <fullName evidence="4">PLATZ transcription factor family protein</fullName>
    </recommendedName>
</protein>
<reference evidence="2" key="1">
    <citation type="submission" date="2022-12" db="EMBL/GenBank/DDBJ databases">
        <title>Draft genome assemblies for two species of Escallonia (Escalloniales).</title>
        <authorList>
            <person name="Chanderbali A."/>
            <person name="Dervinis C."/>
            <person name="Anghel I."/>
            <person name="Soltis D."/>
            <person name="Soltis P."/>
            <person name="Zapata F."/>
        </authorList>
    </citation>
    <scope>NUCLEOTIDE SEQUENCE</scope>
    <source>
        <strain evidence="2">UCBG92.1500</strain>
        <tissue evidence="2">Leaf</tissue>
    </source>
</reference>
<evidence type="ECO:0000256" key="1">
    <source>
        <dbReference type="SAM" id="MobiDB-lite"/>
    </source>
</evidence>
<sequence length="262" mass="30287">MDGIAVVSDRRYSLHPYIWHWVKEEEIVEKKQNGLVLDDEKDAVVARPDRKILRVDNRWNAKDRLKQCLSMEVSNPQWLCFFLKANYEQHCENHYDVRNTLFCNDCLKEPFCLKCKKENTEHEGHQVLQIYFNSKLPSVRIIDIRPLLDITLIQPYIINTKNVLFLNQKSREVRESGDLLSCETCGYRLLNKEYKFCSIACKTKANKSVGWKVSISYAGVEPTATALAMAQSPAPDPAPVPAPPTNFRKRSIKGIPRRAPFF</sequence>
<feature type="compositionally biased region" description="Pro residues" evidence="1">
    <location>
        <begin position="234"/>
        <end position="244"/>
    </location>
</feature>
<dbReference type="AlphaFoldDB" id="A0AA88UFU5"/>
<organism evidence="2 3">
    <name type="scientific">Escallonia rubra</name>
    <dbReference type="NCBI Taxonomy" id="112253"/>
    <lineage>
        <taxon>Eukaryota</taxon>
        <taxon>Viridiplantae</taxon>
        <taxon>Streptophyta</taxon>
        <taxon>Embryophyta</taxon>
        <taxon>Tracheophyta</taxon>
        <taxon>Spermatophyta</taxon>
        <taxon>Magnoliopsida</taxon>
        <taxon>eudicotyledons</taxon>
        <taxon>Gunneridae</taxon>
        <taxon>Pentapetalae</taxon>
        <taxon>asterids</taxon>
        <taxon>campanulids</taxon>
        <taxon>Escalloniales</taxon>
        <taxon>Escalloniaceae</taxon>
        <taxon>Escallonia</taxon>
    </lineage>
</organism>
<dbReference type="Gene3D" id="3.30.160.60">
    <property type="entry name" value="Classic Zinc Finger"/>
    <property type="match status" value="1"/>
</dbReference>
<evidence type="ECO:0000313" key="2">
    <source>
        <dbReference type="EMBL" id="KAK2980908.1"/>
    </source>
</evidence>
<dbReference type="PANTHER" id="PTHR31065:SF39">
    <property type="entry name" value="PLATZ TRANSCRIPTION FACTOR FAMILY PROTEIN"/>
    <property type="match status" value="1"/>
</dbReference>
<feature type="region of interest" description="Disordered" evidence="1">
    <location>
        <begin position="231"/>
        <end position="250"/>
    </location>
</feature>
<dbReference type="PANTHER" id="PTHR31065">
    <property type="entry name" value="PLATZ TRANSCRIPTION FACTOR FAMILY PROTEIN"/>
    <property type="match status" value="1"/>
</dbReference>
<dbReference type="Pfam" id="PF04640">
    <property type="entry name" value="PLATZ"/>
    <property type="match status" value="1"/>
</dbReference>
<keyword evidence="3" id="KW-1185">Reference proteome</keyword>
<evidence type="ECO:0008006" key="4">
    <source>
        <dbReference type="Google" id="ProtNLM"/>
    </source>
</evidence>
<dbReference type="Proteomes" id="UP001187471">
    <property type="component" value="Unassembled WGS sequence"/>
</dbReference>
<dbReference type="InterPro" id="IPR006734">
    <property type="entry name" value="PLATZ"/>
</dbReference>